<protein>
    <submittedName>
        <fullName evidence="1">Uncharacterized protein</fullName>
    </submittedName>
</protein>
<dbReference type="RefSeq" id="WP_103881884.1">
    <property type="nucleotide sequence ID" value="NZ_FNVG01000024.1"/>
</dbReference>
<keyword evidence="2" id="KW-1185">Reference proteome</keyword>
<proteinExistence type="predicted"/>
<name>A0A1H6BP06_9VIBR</name>
<organism evidence="1 2">
    <name type="scientific">Vibrio hangzhouensis</name>
    <dbReference type="NCBI Taxonomy" id="462991"/>
    <lineage>
        <taxon>Bacteria</taxon>
        <taxon>Pseudomonadati</taxon>
        <taxon>Pseudomonadota</taxon>
        <taxon>Gammaproteobacteria</taxon>
        <taxon>Vibrionales</taxon>
        <taxon>Vibrionaceae</taxon>
        <taxon>Vibrio</taxon>
    </lineage>
</organism>
<sequence>MYKYVNDKFDCEYSQPLPTQDSYTEEELPIEEIEVREMVEAWYQSGYMRVFGANDESTSGGKMAQSLRTRQTEERLTKLETTLTHVLKHRSYQAAFQRLLTTLEPSPVKERLNYLLSKVKKQAIRH</sequence>
<accession>A0A1H6BP06</accession>
<evidence type="ECO:0000313" key="1">
    <source>
        <dbReference type="EMBL" id="SEG62137.1"/>
    </source>
</evidence>
<dbReference type="EMBL" id="FNVG01000024">
    <property type="protein sequence ID" value="SEG62137.1"/>
    <property type="molecule type" value="Genomic_DNA"/>
</dbReference>
<gene>
    <name evidence="1" type="ORF">SAMN04488244_1244</name>
</gene>
<dbReference type="Proteomes" id="UP000236721">
    <property type="component" value="Unassembled WGS sequence"/>
</dbReference>
<reference evidence="2" key="1">
    <citation type="submission" date="2016-10" db="EMBL/GenBank/DDBJ databases">
        <authorList>
            <person name="Varghese N."/>
            <person name="Submissions S."/>
        </authorList>
    </citation>
    <scope>NUCLEOTIDE SEQUENCE [LARGE SCALE GENOMIC DNA]</scope>
    <source>
        <strain evidence="2">CGMCC 1.7062</strain>
    </source>
</reference>
<dbReference type="AlphaFoldDB" id="A0A1H6BP06"/>
<dbReference type="OrthoDB" id="5871592at2"/>
<evidence type="ECO:0000313" key="2">
    <source>
        <dbReference type="Proteomes" id="UP000236721"/>
    </source>
</evidence>